<name>A0A1V9ZX00_9STRA</name>
<comment type="caution">
    <text evidence="15">The sequence shown here is derived from an EMBL/GenBank/DDBJ whole genome shotgun (WGS) entry which is preliminary data.</text>
</comment>
<feature type="transmembrane region" description="Helical" evidence="14">
    <location>
        <begin position="77"/>
        <end position="98"/>
    </location>
</feature>
<keyword evidence="8 14" id="KW-0812">Transmembrane</keyword>
<evidence type="ECO:0000256" key="6">
    <source>
        <dbReference type="ARBA" id="ARBA00022676"/>
    </source>
</evidence>
<reference evidence="15 16" key="1">
    <citation type="journal article" date="2014" name="Genome Biol. Evol.">
        <title>The secreted proteins of Achlya hypogyna and Thraustotheca clavata identify the ancestral oomycete secretome and reveal gene acquisitions by horizontal gene transfer.</title>
        <authorList>
            <person name="Misner I."/>
            <person name="Blouin N."/>
            <person name="Leonard G."/>
            <person name="Richards T.A."/>
            <person name="Lane C.E."/>
        </authorList>
    </citation>
    <scope>NUCLEOTIDE SEQUENCE [LARGE SCALE GENOMIC DNA]</scope>
    <source>
        <strain evidence="15 16">ATCC 34112</strain>
    </source>
</reference>
<proteinExistence type="inferred from homology"/>
<feature type="transmembrane region" description="Helical" evidence="14">
    <location>
        <begin position="110"/>
        <end position="129"/>
    </location>
</feature>
<evidence type="ECO:0000256" key="2">
    <source>
        <dbReference type="ARBA" id="ARBA00004922"/>
    </source>
</evidence>
<evidence type="ECO:0000256" key="9">
    <source>
        <dbReference type="ARBA" id="ARBA00022824"/>
    </source>
</evidence>
<dbReference type="GO" id="GO:0106073">
    <property type="term" value="F:dolichyl pyrophosphate Glc2Man9GlcNAc2 alpha-1,2-glucosyltransferase activity"/>
    <property type="evidence" value="ECO:0007669"/>
    <property type="project" value="UniProtKB-UniRule"/>
</dbReference>
<dbReference type="PANTHER" id="PTHR12989">
    <property type="entry name" value="ALPHA-1,2-GLUCOSYLTRANSFERASE ALG10"/>
    <property type="match status" value="1"/>
</dbReference>
<feature type="transmembrane region" description="Helical" evidence="14">
    <location>
        <begin position="195"/>
        <end position="223"/>
    </location>
</feature>
<evidence type="ECO:0000256" key="10">
    <source>
        <dbReference type="ARBA" id="ARBA00022989"/>
    </source>
</evidence>
<evidence type="ECO:0000256" key="7">
    <source>
        <dbReference type="ARBA" id="ARBA00022679"/>
    </source>
</evidence>
<sequence>MASSKAAGTSALVSVAYAAIAYLFHEYAPEAYMDEIFHFPQTQQYCNGHWGTLFTFKDGLKLQLDAWDNKITTFPGLYVFGVGYANVIHIIQTFLVSIRITFCSLAVLRTINLLFAMGNLYLILLLRQMKEYTHLEQSRAIIHGFMIAFFPINVFFSFLYYTDAAALFFVLLMYYLSLRSKQSRLRKGIFSLPNLASVLCGYIAVAIRQTNIIWVLFVLGSAIVDDIETTHEKHFFGIILVKFIAFLLKDFFRLFKLFWPYISIVIAFSTFLVVNGSITVGDKENHVAGFHVAQILYFITIATAGFGLVCVFPVRLLAFLRDMASMFTSGPRRLLLSLILIAALVFAIHRFSIVHPFLLADNRHYTFYLWNRFFLKHELLKFVPLPLYMYAGWFLFKELRKVNTPLWLFVFGIAVSLVLIPTPLVEPRYYLVPYTLLHLHTPKQPMIPLLLTSATCLAVNAVTIYVYLFRPFTWVDGTIARFMW</sequence>
<dbReference type="EC" id="2.4.1.256" evidence="4 14"/>
<comment type="function">
    <text evidence="12">Dol-P-Glc:Glc(2)Man(9)GlcNAc(2)-PP-Dol alpha-1,2-glucosyltransferase that operates in the biosynthetic pathway of dolichol-linked oligosaccharides, the glycan precursors employed in protein asparagine (N)-glycosylation. The assembly of dolichol-linked oligosaccharides begins on the cytosolic side of the endoplasmic reticulum membrane and finishes in its lumen. The sequential addition of sugars to dolichol pyrophosphate produces dolichol-linked oligosaccharides containing fourteen sugars, including two GlcNAcs, nine mannoses and three glucoses. Once assembled, the oligosaccharide is transferred from the lipid to nascent proteins by oligosaccharyltransferases. In the lumen of the endoplasmic reticulum, adds the third and last glucose residue from dolichyl phosphate glucose (Dol-P-Glc) onto the lipid-linked oligosaccharide intermediate Glc(2)Man(9)GlcNAc(2)-PP-Dol to produce Glc(3)Man(9)GlcNAc(2)-PP-Dol.</text>
</comment>
<comment type="similarity">
    <text evidence="3 14">Belongs to the ALG10 glucosyltransferase family.</text>
</comment>
<comment type="subcellular location">
    <subcellularLocation>
        <location evidence="1">Endoplasmic reticulum membrane</location>
        <topology evidence="1">Multi-pass membrane protein</topology>
    </subcellularLocation>
</comment>
<evidence type="ECO:0000256" key="13">
    <source>
        <dbReference type="ARBA" id="ARBA00048064"/>
    </source>
</evidence>
<dbReference type="OrthoDB" id="4769at2759"/>
<dbReference type="Proteomes" id="UP000243217">
    <property type="component" value="Unassembled WGS sequence"/>
</dbReference>
<feature type="transmembrane region" description="Helical" evidence="14">
    <location>
        <begin position="445"/>
        <end position="468"/>
    </location>
</feature>
<dbReference type="GO" id="GO:0006488">
    <property type="term" value="P:dolichol-linked oligosaccharide biosynthetic process"/>
    <property type="evidence" value="ECO:0007669"/>
    <property type="project" value="UniProtKB-UniRule"/>
</dbReference>
<keyword evidence="6 14" id="KW-0328">Glycosyltransferase</keyword>
<keyword evidence="9" id="KW-0256">Endoplasmic reticulum</keyword>
<dbReference type="GO" id="GO:0005789">
    <property type="term" value="C:endoplasmic reticulum membrane"/>
    <property type="evidence" value="ECO:0007669"/>
    <property type="project" value="UniProtKB-SubCell"/>
</dbReference>
<dbReference type="Pfam" id="PF04922">
    <property type="entry name" value="DIE2_ALG10"/>
    <property type="match status" value="1"/>
</dbReference>
<dbReference type="STRING" id="74557.A0A1V9ZX00"/>
<protein>
    <recommendedName>
        <fullName evidence="5 14">Dol-P-Glc:Glc(2)Man(9)GlcNAc(2)-PP-Dol alpha-1,2-glucosyltransferase</fullName>
        <ecNumber evidence="4 14">2.4.1.256</ecNumber>
    </recommendedName>
</protein>
<comment type="catalytic activity">
    <reaction evidence="13">
        <text>an alpha-D-Glc-(1-&gt;3)-alpha-D-Glc-(1-&gt;3)-alpha-D-Man-(1-&gt;2)-alpha-D-Man-(1-&gt;2)-alpha-D-Man-(1-&gt;3)-[alpha-D-Man-(1-&gt;2)-alpha-D-Man-(1-&gt;3)-[alpha-D-Man-(1-&gt;2)-alpha-D-Man-(1-&gt;6)]-alpha-D-Man-(1-&gt;6)]-beta-D-Man-(1-&gt;4)-beta-D-GlcNAc-(1-&gt;4)-alpha-D-GlcNAc-diphospho-di-trans,poly-cis-dolichol + a di-trans,poly-cis-dolichyl beta-D-glucosyl phosphate = a alpha-D-Glc-(1-&gt;2)-alpha-D-Glc-(1-&gt;3)-alpha-D-Glc-(1-&gt;3)-alpha-D-Man-(1-&gt;2)-alpha-D-Man-(1-&gt;2)-alpha-D-Man-(1-&gt;3)-[alpha-D-Man-(1-&gt;2)-alpha-D-Man-(1-&gt;3)-[alpha-D-Man-(1-&gt;2)-alpha-D-Man-(1-&gt;6)]-alpha-D-Man-(1-&gt;6)]-beta-D-Man-(1-&gt;4)-beta-D-GlcNAc-(1-&gt;4)-alpha-D-GlcNAc-diphospho-di-trans,poly-cis-dolichol + a di-trans,poly-cis-dolichyl phosphate + H(+)</text>
        <dbReference type="Rhea" id="RHEA:29543"/>
        <dbReference type="Rhea" id="RHEA-COMP:19498"/>
        <dbReference type="Rhea" id="RHEA-COMP:19502"/>
        <dbReference type="Rhea" id="RHEA-COMP:19512"/>
        <dbReference type="Rhea" id="RHEA-COMP:19522"/>
        <dbReference type="ChEBI" id="CHEBI:15378"/>
        <dbReference type="ChEBI" id="CHEBI:57525"/>
        <dbReference type="ChEBI" id="CHEBI:57683"/>
        <dbReference type="ChEBI" id="CHEBI:132522"/>
        <dbReference type="ChEBI" id="CHEBI:132523"/>
        <dbReference type="EC" id="2.4.1.256"/>
    </reaction>
    <physiologicalReaction direction="left-to-right" evidence="13">
        <dbReference type="Rhea" id="RHEA:29544"/>
    </physiologicalReaction>
</comment>
<feature type="transmembrane region" description="Helical" evidence="14">
    <location>
        <begin position="379"/>
        <end position="396"/>
    </location>
</feature>
<evidence type="ECO:0000313" key="15">
    <source>
        <dbReference type="EMBL" id="OQS02545.1"/>
    </source>
</evidence>
<organism evidence="15 16">
    <name type="scientific">Thraustotheca clavata</name>
    <dbReference type="NCBI Taxonomy" id="74557"/>
    <lineage>
        <taxon>Eukaryota</taxon>
        <taxon>Sar</taxon>
        <taxon>Stramenopiles</taxon>
        <taxon>Oomycota</taxon>
        <taxon>Saprolegniomycetes</taxon>
        <taxon>Saprolegniales</taxon>
        <taxon>Achlyaceae</taxon>
        <taxon>Thraustotheca</taxon>
    </lineage>
</organism>
<evidence type="ECO:0000256" key="1">
    <source>
        <dbReference type="ARBA" id="ARBA00004477"/>
    </source>
</evidence>
<keyword evidence="16" id="KW-1185">Reference proteome</keyword>
<comment type="pathway">
    <text evidence="2">Protein modification; protein glycosylation.</text>
</comment>
<dbReference type="PANTHER" id="PTHR12989:SF10">
    <property type="entry name" value="DOL-P-GLC:GLC(2)MAN(9)GLCNAC(2)-PP-DOL ALPHA-1,2-GLUCOSYLTRANSFERASE-RELATED"/>
    <property type="match status" value="1"/>
</dbReference>
<feature type="transmembrane region" description="Helical" evidence="14">
    <location>
        <begin position="334"/>
        <end position="359"/>
    </location>
</feature>
<evidence type="ECO:0000256" key="14">
    <source>
        <dbReference type="PIRNR" id="PIRNR028810"/>
    </source>
</evidence>
<keyword evidence="11 14" id="KW-0472">Membrane</keyword>
<evidence type="ECO:0000256" key="11">
    <source>
        <dbReference type="ARBA" id="ARBA00023136"/>
    </source>
</evidence>
<feature type="transmembrane region" description="Helical" evidence="14">
    <location>
        <begin position="235"/>
        <end position="252"/>
    </location>
</feature>
<dbReference type="InterPro" id="IPR016900">
    <property type="entry name" value="Alg10"/>
</dbReference>
<gene>
    <name evidence="15" type="ORF">THRCLA_05099</name>
</gene>
<feature type="transmembrane region" description="Helical" evidence="14">
    <location>
        <begin position="405"/>
        <end position="425"/>
    </location>
</feature>
<dbReference type="AlphaFoldDB" id="A0A1V9ZX00"/>
<evidence type="ECO:0000256" key="8">
    <source>
        <dbReference type="ARBA" id="ARBA00022692"/>
    </source>
</evidence>
<keyword evidence="10 14" id="KW-1133">Transmembrane helix</keyword>
<evidence type="ECO:0000256" key="5">
    <source>
        <dbReference type="ARBA" id="ARBA00018512"/>
    </source>
</evidence>
<evidence type="ECO:0000256" key="4">
    <source>
        <dbReference type="ARBA" id="ARBA00011967"/>
    </source>
</evidence>
<dbReference type="EMBL" id="JNBS01001116">
    <property type="protein sequence ID" value="OQS02545.1"/>
    <property type="molecule type" value="Genomic_DNA"/>
</dbReference>
<keyword evidence="7 15" id="KW-0808">Transferase</keyword>
<feature type="transmembrane region" description="Helical" evidence="14">
    <location>
        <begin position="292"/>
        <end position="314"/>
    </location>
</feature>
<dbReference type="PIRSF" id="PIRSF028810">
    <property type="entry name" value="Alpha1_2_glucosyltferase_Alg10"/>
    <property type="match status" value="1"/>
</dbReference>
<accession>A0A1V9ZX00</accession>
<feature type="transmembrane region" description="Helical" evidence="14">
    <location>
        <begin position="259"/>
        <end position="280"/>
    </location>
</feature>
<evidence type="ECO:0000313" key="16">
    <source>
        <dbReference type="Proteomes" id="UP000243217"/>
    </source>
</evidence>
<evidence type="ECO:0000256" key="12">
    <source>
        <dbReference type="ARBA" id="ARBA00044727"/>
    </source>
</evidence>
<evidence type="ECO:0000256" key="3">
    <source>
        <dbReference type="ARBA" id="ARBA00010600"/>
    </source>
</evidence>
<feature type="transmembrane region" description="Helical" evidence="14">
    <location>
        <begin position="141"/>
        <end position="174"/>
    </location>
</feature>